<evidence type="ECO:0000256" key="7">
    <source>
        <dbReference type="ARBA" id="ARBA00055029"/>
    </source>
</evidence>
<dbReference type="EMBL" id="JACCKB010000004">
    <property type="protein sequence ID" value="NYZ65167.1"/>
    <property type="molecule type" value="Genomic_DNA"/>
</dbReference>
<comment type="similarity">
    <text evidence="2 12">Belongs to the FPP/GGPP synthase family.</text>
</comment>
<evidence type="ECO:0000256" key="10">
    <source>
        <dbReference type="ARBA" id="ARBA00079637"/>
    </source>
</evidence>
<dbReference type="Gene3D" id="1.10.600.10">
    <property type="entry name" value="Farnesyl Diphosphate Synthase"/>
    <property type="match status" value="1"/>
</dbReference>
<keyword evidence="4" id="KW-0479">Metal-binding</keyword>
<dbReference type="PROSITE" id="PS00444">
    <property type="entry name" value="POLYPRENYL_SYNTHASE_2"/>
    <property type="match status" value="1"/>
</dbReference>
<evidence type="ECO:0000256" key="9">
    <source>
        <dbReference type="ARBA" id="ARBA00072473"/>
    </source>
</evidence>
<dbReference type="FunFam" id="1.10.600.10:FF:000002">
    <property type="entry name" value="Octaprenyl diphosphate synthase"/>
    <property type="match status" value="1"/>
</dbReference>
<keyword evidence="14" id="KW-1185">Reference proteome</keyword>
<protein>
    <recommendedName>
        <fullName evidence="9">Octaprenyl diphosphate synthase</fullName>
        <ecNumber evidence="8">2.5.1.90</ecNumber>
    </recommendedName>
    <alternativeName>
        <fullName evidence="11">All-trans-octaprenyl-diphosphate synthase</fullName>
    </alternativeName>
    <alternativeName>
        <fullName evidence="10">Octaprenyl pyrophosphate synthase</fullName>
    </alternativeName>
</protein>
<name>A0A853I6H3_9GAMM</name>
<evidence type="ECO:0000256" key="8">
    <source>
        <dbReference type="ARBA" id="ARBA00066511"/>
    </source>
</evidence>
<comment type="cofactor">
    <cofactor evidence="1">
        <name>Mg(2+)</name>
        <dbReference type="ChEBI" id="CHEBI:18420"/>
    </cofactor>
</comment>
<comment type="caution">
    <text evidence="13">The sequence shown here is derived from an EMBL/GenBank/DDBJ whole genome shotgun (WGS) entry which is preliminary data.</text>
</comment>
<evidence type="ECO:0000256" key="1">
    <source>
        <dbReference type="ARBA" id="ARBA00001946"/>
    </source>
</evidence>
<evidence type="ECO:0000256" key="3">
    <source>
        <dbReference type="ARBA" id="ARBA00022679"/>
    </source>
</evidence>
<dbReference type="GO" id="GO:0008299">
    <property type="term" value="P:isoprenoid biosynthetic process"/>
    <property type="evidence" value="ECO:0007669"/>
    <property type="project" value="InterPro"/>
</dbReference>
<comment type="catalytic activity">
    <reaction evidence="6">
        <text>5 isopentenyl diphosphate + (2E,6E)-farnesyl diphosphate = all-trans-octaprenyl diphosphate + 5 diphosphate</text>
        <dbReference type="Rhea" id="RHEA:27798"/>
        <dbReference type="ChEBI" id="CHEBI:33019"/>
        <dbReference type="ChEBI" id="CHEBI:57711"/>
        <dbReference type="ChEBI" id="CHEBI:128769"/>
        <dbReference type="ChEBI" id="CHEBI:175763"/>
        <dbReference type="EC" id="2.5.1.90"/>
    </reaction>
</comment>
<evidence type="ECO:0000256" key="12">
    <source>
        <dbReference type="RuleBase" id="RU004466"/>
    </source>
</evidence>
<sequence>MSQANPLKRIYQTVEQDFSGVNDQIISQLHSDVSLVDKISHYITEAGGKRLRPLLVLLSAKACQYKQQDHIPLAAIIEFLHTATLLHDDVVDTSNLRRGRATANAIWGNAPSVLVGDFLYSRAFQMMVKLGNMQIMQVLADATNVIAEGEVMQLMNIGNSATTEADYFEVIRCKTAMLFEASSQTAAILANSSTEQENNLRQYGYHLGMAFQLIDDVLDFQGSAEEMGKNVGDDLAEGKPTLPLIHTIEAGSINDAELVKEAIENPSQLDLKAVISAVKRSGALDYTQSLAEQQADLAIKCIADLPESEHKQAMIELAHFSVNRNH</sequence>
<dbReference type="PROSITE" id="PS00723">
    <property type="entry name" value="POLYPRENYL_SYNTHASE_1"/>
    <property type="match status" value="1"/>
</dbReference>
<dbReference type="InterPro" id="IPR000092">
    <property type="entry name" value="Polyprenyl_synt"/>
</dbReference>
<evidence type="ECO:0000256" key="6">
    <source>
        <dbReference type="ARBA" id="ARBA00051506"/>
    </source>
</evidence>
<evidence type="ECO:0000256" key="2">
    <source>
        <dbReference type="ARBA" id="ARBA00006706"/>
    </source>
</evidence>
<evidence type="ECO:0000256" key="4">
    <source>
        <dbReference type="ARBA" id="ARBA00022723"/>
    </source>
</evidence>
<keyword evidence="5" id="KW-0460">Magnesium</keyword>
<dbReference type="EC" id="2.5.1.90" evidence="8"/>
<dbReference type="Pfam" id="PF00348">
    <property type="entry name" value="polyprenyl_synt"/>
    <property type="match status" value="1"/>
</dbReference>
<gene>
    <name evidence="13" type="ORF">H0A36_04040</name>
</gene>
<proteinExistence type="inferred from homology"/>
<dbReference type="SFLD" id="SFLDS00005">
    <property type="entry name" value="Isoprenoid_Synthase_Type_I"/>
    <property type="match status" value="1"/>
</dbReference>
<dbReference type="SUPFAM" id="SSF48576">
    <property type="entry name" value="Terpenoid synthases"/>
    <property type="match status" value="1"/>
</dbReference>
<dbReference type="InterPro" id="IPR033749">
    <property type="entry name" value="Polyprenyl_synt_CS"/>
</dbReference>
<dbReference type="GO" id="GO:0046872">
    <property type="term" value="F:metal ion binding"/>
    <property type="evidence" value="ECO:0007669"/>
    <property type="project" value="UniProtKB-KW"/>
</dbReference>
<keyword evidence="3 12" id="KW-0808">Transferase</keyword>
<dbReference type="CDD" id="cd00685">
    <property type="entry name" value="Trans_IPPS_HT"/>
    <property type="match status" value="1"/>
</dbReference>
<dbReference type="RefSeq" id="WP_180567206.1">
    <property type="nucleotide sequence ID" value="NZ_JACCKB010000004.1"/>
</dbReference>
<accession>A0A853I6H3</accession>
<evidence type="ECO:0000313" key="13">
    <source>
        <dbReference type="EMBL" id="NYZ65167.1"/>
    </source>
</evidence>
<reference evidence="13 14" key="1">
    <citation type="submission" date="2020-07" db="EMBL/GenBank/DDBJ databases">
        <title>Endozoicomonas sp. nov., isolated from sediment.</title>
        <authorList>
            <person name="Gu T."/>
        </authorList>
    </citation>
    <scope>NUCLEOTIDE SEQUENCE [LARGE SCALE GENOMIC DNA]</scope>
    <source>
        <strain evidence="13 14">SM1973</strain>
    </source>
</reference>
<dbReference type="GO" id="GO:0106350">
    <property type="term" value="F:all-trans-octaprenyl-diphosphate synthase activity"/>
    <property type="evidence" value="ECO:0007669"/>
    <property type="project" value="UniProtKB-EC"/>
</dbReference>
<evidence type="ECO:0000313" key="14">
    <source>
        <dbReference type="Proteomes" id="UP000569732"/>
    </source>
</evidence>
<dbReference type="Proteomes" id="UP000569732">
    <property type="component" value="Unassembled WGS sequence"/>
</dbReference>
<evidence type="ECO:0000256" key="11">
    <source>
        <dbReference type="ARBA" id="ARBA00083124"/>
    </source>
</evidence>
<organism evidence="13 14">
    <name type="scientific">Spartinivicinus marinus</name>
    <dbReference type="NCBI Taxonomy" id="2994442"/>
    <lineage>
        <taxon>Bacteria</taxon>
        <taxon>Pseudomonadati</taxon>
        <taxon>Pseudomonadota</taxon>
        <taxon>Gammaproteobacteria</taxon>
        <taxon>Oceanospirillales</taxon>
        <taxon>Zooshikellaceae</taxon>
        <taxon>Spartinivicinus</taxon>
    </lineage>
</organism>
<dbReference type="PANTHER" id="PTHR12001:SF69">
    <property type="entry name" value="ALL TRANS-POLYPRENYL-DIPHOSPHATE SYNTHASE PDSS1"/>
    <property type="match status" value="1"/>
</dbReference>
<dbReference type="AlphaFoldDB" id="A0A853I6H3"/>
<dbReference type="PANTHER" id="PTHR12001">
    <property type="entry name" value="GERANYLGERANYL PYROPHOSPHATE SYNTHASE"/>
    <property type="match status" value="1"/>
</dbReference>
<evidence type="ECO:0000256" key="5">
    <source>
        <dbReference type="ARBA" id="ARBA00022842"/>
    </source>
</evidence>
<dbReference type="InterPro" id="IPR008949">
    <property type="entry name" value="Isoprenoid_synthase_dom_sf"/>
</dbReference>
<comment type="function">
    <text evidence="7">Supplies octaprenyl diphosphate, the precursor for the side chain of the isoprenoid quinones ubiquinone and menaquinone.</text>
</comment>